<name>A0ABP9P2J2_9BACT</name>
<dbReference type="InterPro" id="IPR051405">
    <property type="entry name" value="phD/YefM_antitoxin"/>
</dbReference>
<dbReference type="RefSeq" id="WP_345736106.1">
    <property type="nucleotide sequence ID" value="NZ_BAABIA010000003.1"/>
</dbReference>
<reference evidence="4" key="1">
    <citation type="journal article" date="2019" name="Int. J. Syst. Evol. Microbiol.">
        <title>The Global Catalogue of Microorganisms (GCM) 10K type strain sequencing project: providing services to taxonomists for standard genome sequencing and annotation.</title>
        <authorList>
            <consortium name="The Broad Institute Genomics Platform"/>
            <consortium name="The Broad Institute Genome Sequencing Center for Infectious Disease"/>
            <person name="Wu L."/>
            <person name="Ma J."/>
        </authorList>
    </citation>
    <scope>NUCLEOTIDE SEQUENCE [LARGE SCALE GENOMIC DNA]</scope>
    <source>
        <strain evidence="4">JCM 18053</strain>
    </source>
</reference>
<dbReference type="InterPro" id="IPR036165">
    <property type="entry name" value="YefM-like_sf"/>
</dbReference>
<dbReference type="SUPFAM" id="SSF143120">
    <property type="entry name" value="YefM-like"/>
    <property type="match status" value="1"/>
</dbReference>
<evidence type="ECO:0000313" key="4">
    <source>
        <dbReference type="Proteomes" id="UP001499852"/>
    </source>
</evidence>
<dbReference type="Proteomes" id="UP001499852">
    <property type="component" value="Unassembled WGS sequence"/>
</dbReference>
<organism evidence="3 4">
    <name type="scientific">Prosthecobacter algae</name>
    <dbReference type="NCBI Taxonomy" id="1144682"/>
    <lineage>
        <taxon>Bacteria</taxon>
        <taxon>Pseudomonadati</taxon>
        <taxon>Verrucomicrobiota</taxon>
        <taxon>Verrucomicrobiia</taxon>
        <taxon>Verrucomicrobiales</taxon>
        <taxon>Verrucomicrobiaceae</taxon>
        <taxon>Prosthecobacter</taxon>
    </lineage>
</organism>
<dbReference type="EMBL" id="BAABIA010000003">
    <property type="protein sequence ID" value="GAA5138941.1"/>
    <property type="molecule type" value="Genomic_DNA"/>
</dbReference>
<dbReference type="PANTHER" id="PTHR33713:SF6">
    <property type="entry name" value="ANTITOXIN YEFM"/>
    <property type="match status" value="1"/>
</dbReference>
<protein>
    <recommendedName>
        <fullName evidence="2">Antitoxin</fullName>
    </recommendedName>
</protein>
<dbReference type="NCBIfam" id="TIGR01552">
    <property type="entry name" value="phd_fam"/>
    <property type="match status" value="1"/>
</dbReference>
<proteinExistence type="inferred from homology"/>
<comment type="function">
    <text evidence="2">Antitoxin component of a type II toxin-antitoxin (TA) system.</text>
</comment>
<dbReference type="Gene3D" id="3.40.1620.10">
    <property type="entry name" value="YefM-like domain"/>
    <property type="match status" value="1"/>
</dbReference>
<evidence type="ECO:0000313" key="3">
    <source>
        <dbReference type="EMBL" id="GAA5138941.1"/>
    </source>
</evidence>
<keyword evidence="4" id="KW-1185">Reference proteome</keyword>
<gene>
    <name evidence="3" type="primary">yefM</name>
    <name evidence="3" type="ORF">GCM10023213_18770</name>
</gene>
<dbReference type="Gene3D" id="1.10.1220.170">
    <property type="match status" value="1"/>
</dbReference>
<evidence type="ECO:0000256" key="2">
    <source>
        <dbReference type="RuleBase" id="RU362080"/>
    </source>
</evidence>
<sequence length="86" mass="9706">MKAITYTAARENLAHTMDSVCLDHDPVIITRNRDQAVVMMSLEDYESLQETAYLLRAPANARRLLESLDELKRNQGITKSLAELTA</sequence>
<comment type="similarity">
    <text evidence="1 2">Belongs to the phD/YefM antitoxin family.</text>
</comment>
<comment type="caution">
    <text evidence="3">The sequence shown here is derived from an EMBL/GenBank/DDBJ whole genome shotgun (WGS) entry which is preliminary data.</text>
</comment>
<accession>A0ABP9P2J2</accession>
<dbReference type="PANTHER" id="PTHR33713">
    <property type="entry name" value="ANTITOXIN YAFN-RELATED"/>
    <property type="match status" value="1"/>
</dbReference>
<dbReference type="InterPro" id="IPR006442">
    <property type="entry name" value="Antitoxin_Phd/YefM"/>
</dbReference>
<dbReference type="Pfam" id="PF02604">
    <property type="entry name" value="PhdYeFM_antitox"/>
    <property type="match status" value="1"/>
</dbReference>
<evidence type="ECO:0000256" key="1">
    <source>
        <dbReference type="ARBA" id="ARBA00009981"/>
    </source>
</evidence>